<accession>A0A0E9PVT8</accession>
<name>A0A0E9PVT8_ANGAN</name>
<reference evidence="1" key="2">
    <citation type="journal article" date="2015" name="Fish Shellfish Immunol.">
        <title>Early steps in the European eel (Anguilla anguilla)-Vibrio vulnificus interaction in the gills: Role of the RtxA13 toxin.</title>
        <authorList>
            <person name="Callol A."/>
            <person name="Pajuelo D."/>
            <person name="Ebbesson L."/>
            <person name="Teles M."/>
            <person name="MacKenzie S."/>
            <person name="Amaro C."/>
        </authorList>
    </citation>
    <scope>NUCLEOTIDE SEQUENCE</scope>
</reference>
<organism evidence="1">
    <name type="scientific">Anguilla anguilla</name>
    <name type="common">European freshwater eel</name>
    <name type="synonym">Muraena anguilla</name>
    <dbReference type="NCBI Taxonomy" id="7936"/>
    <lineage>
        <taxon>Eukaryota</taxon>
        <taxon>Metazoa</taxon>
        <taxon>Chordata</taxon>
        <taxon>Craniata</taxon>
        <taxon>Vertebrata</taxon>
        <taxon>Euteleostomi</taxon>
        <taxon>Actinopterygii</taxon>
        <taxon>Neopterygii</taxon>
        <taxon>Teleostei</taxon>
        <taxon>Anguilliformes</taxon>
        <taxon>Anguillidae</taxon>
        <taxon>Anguilla</taxon>
    </lineage>
</organism>
<dbReference type="EMBL" id="GBXM01100362">
    <property type="protein sequence ID" value="JAH08215.1"/>
    <property type="molecule type" value="Transcribed_RNA"/>
</dbReference>
<sequence length="53" mass="6059">MQSKQEIATTQIHINKHGSTQNIIQPVASYYANHTTITIFRECANLSRRKISD</sequence>
<dbReference type="AlphaFoldDB" id="A0A0E9PVT8"/>
<reference evidence="1" key="1">
    <citation type="submission" date="2014-11" db="EMBL/GenBank/DDBJ databases">
        <authorList>
            <person name="Amaro Gonzalez C."/>
        </authorList>
    </citation>
    <scope>NUCLEOTIDE SEQUENCE</scope>
</reference>
<evidence type="ECO:0000313" key="1">
    <source>
        <dbReference type="EMBL" id="JAH08215.1"/>
    </source>
</evidence>
<protein>
    <submittedName>
        <fullName evidence="1">Uncharacterized protein</fullName>
    </submittedName>
</protein>
<proteinExistence type="predicted"/>